<reference evidence="3 4" key="1">
    <citation type="submission" date="2022-03" db="EMBL/GenBank/DDBJ databases">
        <authorList>
            <person name="Macdonald S."/>
            <person name="Ahmed S."/>
            <person name="Newling K."/>
        </authorList>
    </citation>
    <scope>NUCLEOTIDE SEQUENCE [LARGE SCALE GENOMIC DNA]</scope>
</reference>
<accession>A0ABC8IS29</accession>
<feature type="compositionally biased region" description="Basic and acidic residues" evidence="2">
    <location>
        <begin position="10"/>
        <end position="20"/>
    </location>
</feature>
<evidence type="ECO:0000313" key="3">
    <source>
        <dbReference type="EMBL" id="CAH8296930.1"/>
    </source>
</evidence>
<evidence type="ECO:0000256" key="1">
    <source>
        <dbReference type="PROSITE-ProRule" id="PRU00339"/>
    </source>
</evidence>
<dbReference type="PROSITE" id="PS50005">
    <property type="entry name" value="TPR"/>
    <property type="match status" value="1"/>
</dbReference>
<dbReference type="AlphaFoldDB" id="A0ABC8IS29"/>
<evidence type="ECO:0000313" key="4">
    <source>
        <dbReference type="Proteomes" id="UP001642260"/>
    </source>
</evidence>
<gene>
    <name evidence="3" type="ORF">ERUC_LOCUS2090</name>
</gene>
<feature type="repeat" description="TPR" evidence="1">
    <location>
        <begin position="41"/>
        <end position="74"/>
    </location>
</feature>
<dbReference type="InterPro" id="IPR019734">
    <property type="entry name" value="TPR_rpt"/>
</dbReference>
<sequence>MSGSISNLSRKAEAHCGVSDETKINKKNTIARMSETHSIIVDFRLSRGIAQVNEGNYMKAISTFDKVLKEEPTYP</sequence>
<keyword evidence="1" id="KW-0802">TPR repeat</keyword>
<dbReference type="PANTHER" id="PTHR44749:SF1">
    <property type="entry name" value="TETRATRICOPEPTIDE-LIKE HELICAL DOMAIN-CONTAINING PROTEIN"/>
    <property type="match status" value="1"/>
</dbReference>
<dbReference type="Proteomes" id="UP001642260">
    <property type="component" value="Unassembled WGS sequence"/>
</dbReference>
<name>A0ABC8IS29_ERUVS</name>
<proteinExistence type="predicted"/>
<evidence type="ECO:0000256" key="2">
    <source>
        <dbReference type="SAM" id="MobiDB-lite"/>
    </source>
</evidence>
<feature type="region of interest" description="Disordered" evidence="2">
    <location>
        <begin position="1"/>
        <end position="20"/>
    </location>
</feature>
<keyword evidence="4" id="KW-1185">Reference proteome</keyword>
<protein>
    <submittedName>
        <fullName evidence="3">Uncharacterized protein</fullName>
    </submittedName>
</protein>
<organism evidence="3 4">
    <name type="scientific">Eruca vesicaria subsp. sativa</name>
    <name type="common">Garden rocket</name>
    <name type="synonym">Eruca sativa</name>
    <dbReference type="NCBI Taxonomy" id="29727"/>
    <lineage>
        <taxon>Eukaryota</taxon>
        <taxon>Viridiplantae</taxon>
        <taxon>Streptophyta</taxon>
        <taxon>Embryophyta</taxon>
        <taxon>Tracheophyta</taxon>
        <taxon>Spermatophyta</taxon>
        <taxon>Magnoliopsida</taxon>
        <taxon>eudicotyledons</taxon>
        <taxon>Gunneridae</taxon>
        <taxon>Pentapetalae</taxon>
        <taxon>rosids</taxon>
        <taxon>malvids</taxon>
        <taxon>Brassicales</taxon>
        <taxon>Brassicaceae</taxon>
        <taxon>Brassiceae</taxon>
        <taxon>Eruca</taxon>
    </lineage>
</organism>
<dbReference type="InterPro" id="IPR044650">
    <property type="entry name" value="SRFR1-like"/>
</dbReference>
<dbReference type="PANTHER" id="PTHR44749">
    <property type="entry name" value="SUPPRESSOR OF RPS4-RLD 1"/>
    <property type="match status" value="1"/>
</dbReference>
<dbReference type="EMBL" id="CAKOAT010050933">
    <property type="protein sequence ID" value="CAH8296930.1"/>
    <property type="molecule type" value="Genomic_DNA"/>
</dbReference>
<comment type="caution">
    <text evidence="3">The sequence shown here is derived from an EMBL/GenBank/DDBJ whole genome shotgun (WGS) entry which is preliminary data.</text>
</comment>